<dbReference type="InterPro" id="IPR008964">
    <property type="entry name" value="Invasin/intimin_cell_adhesion"/>
</dbReference>
<dbReference type="InterPro" id="IPR006146">
    <property type="entry name" value="5'-Nucleotdase_CS"/>
</dbReference>
<dbReference type="InterPro" id="IPR036907">
    <property type="entry name" value="5'-Nucleotdase_C_sf"/>
</dbReference>
<feature type="domain" description="BIG2" evidence="2">
    <location>
        <begin position="2146"/>
        <end position="2226"/>
    </location>
</feature>
<sequence>MIKTKKFKILSWVMTLALIISNFIGMGPLQIAKAETLTVLNEGFDGVTNVAPANWTFIGTVGTYTTTGNYGKTSPSLKFAASNNQLVSPSFNLTSQAALSFWIKGQSTDTNSHLFVEKSDGTTWSSVEDIKPLPTTGTTKTYILDSSTKQIRFTYTKSVGNLSLDDVVITQEAVSAPVNVTGATLDKNTLSLKPGETSQLTATVLPSNASNKNITWSTDNPAVAIVTNGLVKGVSEGKATITATTEDGGFKSLCVVTVTANAPPTNKTFDIVEITDFHGQLLDSTNTKPVGAGLAYLVKQVKASNPDRTLIIGGGDLYQGTPTSNVLQGVPVQQVMSNIGMEVTALGNHEFDWGLNTIINKTMTGANYEIVSANMYNKGTNTRTFNPYKIVTKDGVRIAVIGAILKDAPTIILPANVKDYDFRDVATEVNAAAKEIRDNNKADIVLAVIHDGGDSLNTIVNNLHGVDAVFGGHTHTTYDGVNKDADGKDVPTLNAASSGKGYIDFKITMDGTTKALTYSSKGSNWNSFTATTTSPTDPDCKKIVDDASAALLPIFNEVIGHDDVAYTKDQVDSPYGESQLGNWMADVVKNYANADVGMVNNGGIRLSPVPAGDITVGTIFNLMPFDNTVCNVTMTGAQLKYLLEQAVQDNGKGIQISGVKFVYDSTKPSYKPAVVAADGTITSPEVLGQRVQSITRESDNTPVKDADILKVAAPDFVATGGDTFTGFLVPSIASTLVDSHYTVRDALNADVRAKDKITVVMNNRIDNQMAVVAPTAMSIAEARTTTKTAVILTGTVSAVNGYNVFMQDDTAGICVYNSGGKVFSAKKGDKIKVTGNLSTFNGLLEVTPTSAANVVLVSSGNAVAPKVVTVNGVTNQIQGQLVQLKGLTIDSIDNAGATMAHDSTGSINIYKMPTVTGLVVGDVVDVTGAVTCYGTTMELAVDSAADVVKTTQAPTGATISIIGTSDLHGAIYPMDYNTGAATNVGLARISTYMNNLRASNPYTMLIDNGDTIQGTPLVYYYNMIDKTAEYPMMKVMGAMHYDSWTLGNHEFNYGLETLNRVIADANKNNITVLSANTYNNADNTNFVRPYYYKDLVVNGHRTRVGILGLTTKTIPSWEDPAHYAGLQFNDLVAEAQKWVPVMRNTEKCDVVIVAAHTGVSGASDTIPENQADLIAKQVSGIDAILAGHAHAGKTYTYGNPDGKNVTIVEPKNGDGIFSRIDLNIDAQGNYTGLSAYNVDTSKDNTLVADPNILSLAKPYQDATLAYTNTVIGKSTGEFTGAGQTTGPTAIMELINKVQTSAAGSELSIAAPLSASARIPQGDIKRQDIMGVYVYENFLFGVNMTGKQLKNWMEWSVRYYKQTAGAGDSIVKDPVLNIADYNLDQLYGATYDIDLSQPACTADASGLVVSGNRIKNLRVNGKLVNDTDTFKVAINNYRYNGGGGFMAAAGLIPGSAATTAATYYDSAKALGDDGQVRNMMFKYVQDNGTISPTNSNNWKISTTPVAQAKPETISIVGTSDLHGAIYPMDYNTGAAANVGLARISTYMNNLRAANPNTMLIDNGDTIQGTPLVYYYNMIDKTAEYPMMKVMGAMHYDSWTLGNHEFNYGLETLNRVIADAYKNNISVLSANTYKTADNSNFVNPYFIKTFTINGKTLKVGVLGLTTKTIPSWEDPAHYAGLQFNDLVTEAQKWVPVMRNTEKCDVVIVAAHTGVSGASDTIPENQADLIAKNVSGIDAILAGHAHAGKTYTYTNPDGRNVTIVEPKNGDGIFSQIDISIDVDGNLAGINAKNVDTSKDNTLVADPAILAVAQPYQDKTLEYTNTVIGKSTGEFTGAGQTTGPTAIMELINKVQTSAAGSELSIAAPLSASARIPQGDIKRQDIMGVYVYENFLFGVNMTGKQLKNWMEWSVRYYKQTTNASDPIVKDPVLNIADYNLDQLYGAIYDIDLSQPACTTDSTGLVVSGSRIKNLKFNGKLVKDTDVFKVAINNYRYNGGGGFMAAAGLIPGSAATTAATYYDSAKALGDDGQVRNMMFKYVQDNGTISPTNSNNWKISATPVTNVVPVTGVKLDKTLITIKTGTTAALVASVNPDNATNKKVAWKSSNESIATVDDNGVVTGILPGTAIITATTEDGGYTAKANVEVQKVAVKSVKLNSSSIIMTSSQTSKLIAAINPSNATFKDVIWTIQDNSIAQIKGIGNTATITPVHFGTTTVTVRTVDGNFTDSCKIIVLPSLAGKLTALTQAEALLVN</sequence>
<dbReference type="PANTHER" id="PTHR11575">
    <property type="entry name" value="5'-NUCLEOTIDASE-RELATED"/>
    <property type="match status" value="1"/>
</dbReference>
<feature type="domain" description="BIG2" evidence="2">
    <location>
        <begin position="179"/>
        <end position="255"/>
    </location>
</feature>
<dbReference type="Pfam" id="PF00149">
    <property type="entry name" value="Metallophos"/>
    <property type="match status" value="3"/>
</dbReference>
<dbReference type="Gene3D" id="3.90.780.10">
    <property type="entry name" value="5'-Nucleotidase, C-terminal domain"/>
    <property type="match status" value="3"/>
</dbReference>
<feature type="domain" description="BIG2" evidence="2">
    <location>
        <begin position="2062"/>
        <end position="2139"/>
    </location>
</feature>
<dbReference type="InterPro" id="IPR004843">
    <property type="entry name" value="Calcineurin-like_PHP"/>
</dbReference>
<reference evidence="3 4" key="1">
    <citation type="submission" date="2021-01" db="EMBL/GenBank/DDBJ databases">
        <title>Genome public.</title>
        <authorList>
            <person name="Liu C."/>
            <person name="Sun Q."/>
        </authorList>
    </citation>
    <scope>NUCLEOTIDE SEQUENCE [LARGE SCALE GENOMIC DNA]</scope>
    <source>
        <strain evidence="3 4">YIM B02515</strain>
    </source>
</reference>
<evidence type="ECO:0000313" key="4">
    <source>
        <dbReference type="Proteomes" id="UP000632377"/>
    </source>
</evidence>
<dbReference type="Pfam" id="PF02872">
    <property type="entry name" value="5_nucleotid_C"/>
    <property type="match status" value="3"/>
</dbReference>
<dbReference type="PRINTS" id="PR01607">
    <property type="entry name" value="APYRASEFAMLY"/>
</dbReference>
<dbReference type="SMART" id="SM00635">
    <property type="entry name" value="BID_2"/>
    <property type="match status" value="3"/>
</dbReference>
<dbReference type="InterPro" id="IPR003343">
    <property type="entry name" value="Big_2"/>
</dbReference>
<dbReference type="Pfam" id="PF02368">
    <property type="entry name" value="Big_2"/>
    <property type="match status" value="3"/>
</dbReference>
<protein>
    <submittedName>
        <fullName evidence="3">5'-nucleotidase C-terminal domain-containing protein</fullName>
    </submittedName>
</protein>
<dbReference type="InterPro" id="IPR008334">
    <property type="entry name" value="5'-Nucleotdase_C"/>
</dbReference>
<dbReference type="RefSeq" id="WP_202748050.1">
    <property type="nucleotide sequence ID" value="NZ_JAESWC010000002.1"/>
</dbReference>
<dbReference type="SUPFAM" id="SSF56300">
    <property type="entry name" value="Metallo-dependent phosphatases"/>
    <property type="match status" value="3"/>
</dbReference>
<dbReference type="PROSITE" id="PS00786">
    <property type="entry name" value="5_NUCLEOTIDASE_2"/>
    <property type="match status" value="2"/>
</dbReference>
<dbReference type="Proteomes" id="UP000632377">
    <property type="component" value="Unassembled WGS sequence"/>
</dbReference>
<dbReference type="PANTHER" id="PTHR11575:SF24">
    <property type="entry name" value="5'-NUCLEOTIDASE"/>
    <property type="match status" value="1"/>
</dbReference>
<dbReference type="EMBL" id="JAESWC010000002">
    <property type="protein sequence ID" value="MBL4935441.1"/>
    <property type="molecule type" value="Genomic_DNA"/>
</dbReference>
<organism evidence="3 4">
    <name type="scientific">Clostridium rhizosphaerae</name>
    <dbReference type="NCBI Taxonomy" id="2803861"/>
    <lineage>
        <taxon>Bacteria</taxon>
        <taxon>Bacillati</taxon>
        <taxon>Bacillota</taxon>
        <taxon>Clostridia</taxon>
        <taxon>Eubacteriales</taxon>
        <taxon>Clostridiaceae</taxon>
        <taxon>Clostridium</taxon>
    </lineage>
</organism>
<dbReference type="InterPro" id="IPR029052">
    <property type="entry name" value="Metallo-depent_PP-like"/>
</dbReference>
<evidence type="ECO:0000313" key="3">
    <source>
        <dbReference type="EMBL" id="MBL4935441.1"/>
    </source>
</evidence>
<keyword evidence="4" id="KW-1185">Reference proteome</keyword>
<dbReference type="SUPFAM" id="SSF49373">
    <property type="entry name" value="Invasin/intimin cell-adhesion fragments"/>
    <property type="match status" value="3"/>
</dbReference>
<dbReference type="SUPFAM" id="SSF55816">
    <property type="entry name" value="5'-nucleotidase (syn. UDP-sugar hydrolase), C-terminal domain"/>
    <property type="match status" value="3"/>
</dbReference>
<evidence type="ECO:0000256" key="1">
    <source>
        <dbReference type="ARBA" id="ARBA00022729"/>
    </source>
</evidence>
<comment type="caution">
    <text evidence="3">The sequence shown here is derived from an EMBL/GenBank/DDBJ whole genome shotgun (WGS) entry which is preliminary data.</text>
</comment>
<keyword evidence="1" id="KW-0732">Signal</keyword>
<dbReference type="CDD" id="cd00845">
    <property type="entry name" value="MPP_UshA_N_like"/>
    <property type="match status" value="1"/>
</dbReference>
<name>A0ABS1T849_9CLOT</name>
<dbReference type="InterPro" id="IPR006179">
    <property type="entry name" value="5_nucleotidase/apyrase"/>
</dbReference>
<evidence type="ECO:0000259" key="2">
    <source>
        <dbReference type="SMART" id="SM00635"/>
    </source>
</evidence>
<dbReference type="Gene3D" id="2.60.120.260">
    <property type="entry name" value="Galactose-binding domain-like"/>
    <property type="match status" value="1"/>
</dbReference>
<gene>
    <name evidence="3" type="ORF">JK636_06675</name>
</gene>
<proteinExistence type="predicted"/>
<dbReference type="Gene3D" id="3.60.21.10">
    <property type="match status" value="3"/>
</dbReference>
<accession>A0ABS1T849</accession>
<dbReference type="Gene3D" id="2.60.40.1080">
    <property type="match status" value="3"/>
</dbReference>